<dbReference type="Proteomes" id="UP000256373">
    <property type="component" value="Unassembled WGS sequence"/>
</dbReference>
<dbReference type="PANTHER" id="PTHR22916:SF71">
    <property type="entry name" value="GLYCOSYL TRANSFERASE"/>
    <property type="match status" value="1"/>
</dbReference>
<comment type="caution">
    <text evidence="2">The sequence shown here is derived from an EMBL/GenBank/DDBJ whole genome shotgun (WGS) entry which is preliminary data.</text>
</comment>
<name>A0A3D8Y788_9BACT</name>
<dbReference type="InterPro" id="IPR029044">
    <property type="entry name" value="Nucleotide-diphossugar_trans"/>
</dbReference>
<dbReference type="RefSeq" id="WP_115832579.1">
    <property type="nucleotide sequence ID" value="NZ_QNUL01000018.1"/>
</dbReference>
<evidence type="ECO:0000313" key="2">
    <source>
        <dbReference type="EMBL" id="REA58827.1"/>
    </source>
</evidence>
<dbReference type="PANTHER" id="PTHR22916">
    <property type="entry name" value="GLYCOSYLTRANSFERASE"/>
    <property type="match status" value="1"/>
</dbReference>
<dbReference type="CDD" id="cd00761">
    <property type="entry name" value="Glyco_tranf_GTA_type"/>
    <property type="match status" value="1"/>
</dbReference>
<dbReference type="SUPFAM" id="SSF53448">
    <property type="entry name" value="Nucleotide-diphospho-sugar transferases"/>
    <property type="match status" value="1"/>
</dbReference>
<evidence type="ECO:0000259" key="1">
    <source>
        <dbReference type="Pfam" id="PF00535"/>
    </source>
</evidence>
<dbReference type="InterPro" id="IPR001173">
    <property type="entry name" value="Glyco_trans_2-like"/>
</dbReference>
<dbReference type="GO" id="GO:0016758">
    <property type="term" value="F:hexosyltransferase activity"/>
    <property type="evidence" value="ECO:0007669"/>
    <property type="project" value="UniProtKB-ARBA"/>
</dbReference>
<sequence>MIKVSVCVVTYNHEKFVPKMLDSLLMQETTFEYEIVVGDDCSRDNTVAILKDYQSRYPDKIRLLLQSKNLGLNGKYNALNTFANAKGEYIAQFDGDDYLTSPHKLQKQVEMLDANPHYSASYHNAMAIYDDNSAPSHLVNTLTKPEVTVDDLIGEDELCFIATSSLMFRREDFAKNPDPEWTNLSTSGDIPRNIMLASRGPIGYIDEVMSVYRKNRGGASFADNHYGADFLFNRIQMYSNINKEFNYKYDAVLQKNIATYYYKLLFSKEYGDSYWPRARYALKYISLAQPSQQKKREIIRDFVLPPFAMKIYSFLALSLYNLKTKS</sequence>
<dbReference type="Pfam" id="PF00535">
    <property type="entry name" value="Glycos_transf_2"/>
    <property type="match status" value="1"/>
</dbReference>
<evidence type="ECO:0000313" key="3">
    <source>
        <dbReference type="Proteomes" id="UP000256373"/>
    </source>
</evidence>
<dbReference type="Gene3D" id="3.90.550.10">
    <property type="entry name" value="Spore Coat Polysaccharide Biosynthesis Protein SpsA, Chain A"/>
    <property type="match status" value="1"/>
</dbReference>
<dbReference type="OrthoDB" id="199095at2"/>
<dbReference type="AlphaFoldDB" id="A0A3D8Y788"/>
<protein>
    <submittedName>
        <fullName evidence="2">Glycosyltransferase family 2 protein</fullName>
    </submittedName>
</protein>
<proteinExistence type="predicted"/>
<gene>
    <name evidence="2" type="ORF">DSL64_19340</name>
</gene>
<keyword evidence="3" id="KW-1185">Reference proteome</keyword>
<accession>A0A3D8Y788</accession>
<feature type="domain" description="Glycosyltransferase 2-like" evidence="1">
    <location>
        <begin position="5"/>
        <end position="173"/>
    </location>
</feature>
<dbReference type="EMBL" id="QNUL01000018">
    <property type="protein sequence ID" value="REA58827.1"/>
    <property type="molecule type" value="Genomic_DNA"/>
</dbReference>
<reference evidence="2 3" key="1">
    <citation type="submission" date="2018-07" db="EMBL/GenBank/DDBJ databases">
        <title>Dyadobacter roseus sp. nov., isolated from rose rhizosphere soil.</title>
        <authorList>
            <person name="Chen L."/>
        </authorList>
    </citation>
    <scope>NUCLEOTIDE SEQUENCE [LARGE SCALE GENOMIC DNA]</scope>
    <source>
        <strain evidence="2 3">RS19</strain>
    </source>
</reference>
<organism evidence="2 3">
    <name type="scientific">Dyadobacter luteus</name>
    <dbReference type="NCBI Taxonomy" id="2259619"/>
    <lineage>
        <taxon>Bacteria</taxon>
        <taxon>Pseudomonadati</taxon>
        <taxon>Bacteroidota</taxon>
        <taxon>Cytophagia</taxon>
        <taxon>Cytophagales</taxon>
        <taxon>Spirosomataceae</taxon>
        <taxon>Dyadobacter</taxon>
    </lineage>
</organism>
<keyword evidence="2" id="KW-0808">Transferase</keyword>